<protein>
    <submittedName>
        <fullName evidence="1">Uncharacterized protein</fullName>
    </submittedName>
</protein>
<dbReference type="AlphaFoldDB" id="A0A2P2J3X7"/>
<proteinExistence type="predicted"/>
<evidence type="ECO:0000313" key="1">
    <source>
        <dbReference type="EMBL" id="MBW88204.1"/>
    </source>
</evidence>
<reference evidence="1" key="1">
    <citation type="submission" date="2018-02" db="EMBL/GenBank/DDBJ databases">
        <title>Rhizophora mucronata_Transcriptome.</title>
        <authorList>
            <person name="Meera S.P."/>
            <person name="Sreeshan A."/>
            <person name="Augustine A."/>
        </authorList>
    </citation>
    <scope>NUCLEOTIDE SEQUENCE</scope>
    <source>
        <tissue evidence="1">Leaf</tissue>
    </source>
</reference>
<name>A0A2P2J3X7_RHIMU</name>
<dbReference type="EMBL" id="GGEC01007722">
    <property type="protein sequence ID" value="MBW88205.1"/>
    <property type="molecule type" value="Transcribed_RNA"/>
</dbReference>
<accession>A0A2P2J3X7</accession>
<dbReference type="EMBL" id="GGEC01007721">
    <property type="protein sequence ID" value="MBW88204.1"/>
    <property type="molecule type" value="Transcribed_RNA"/>
</dbReference>
<sequence length="57" mass="6588">MMSRCEARDGYKALLLPPFLSDPHLANSEQAHRKSIKLFKLTAKVFKSRRKRTFPGI</sequence>
<organism evidence="1">
    <name type="scientific">Rhizophora mucronata</name>
    <name type="common">Asiatic mangrove</name>
    <dbReference type="NCBI Taxonomy" id="61149"/>
    <lineage>
        <taxon>Eukaryota</taxon>
        <taxon>Viridiplantae</taxon>
        <taxon>Streptophyta</taxon>
        <taxon>Embryophyta</taxon>
        <taxon>Tracheophyta</taxon>
        <taxon>Spermatophyta</taxon>
        <taxon>Magnoliopsida</taxon>
        <taxon>eudicotyledons</taxon>
        <taxon>Gunneridae</taxon>
        <taxon>Pentapetalae</taxon>
        <taxon>rosids</taxon>
        <taxon>fabids</taxon>
        <taxon>Malpighiales</taxon>
        <taxon>Rhizophoraceae</taxon>
        <taxon>Rhizophora</taxon>
    </lineage>
</organism>